<feature type="transmembrane region" description="Helical" evidence="6">
    <location>
        <begin position="175"/>
        <end position="196"/>
    </location>
</feature>
<evidence type="ECO:0000313" key="9">
    <source>
        <dbReference type="Proteomes" id="UP001497512"/>
    </source>
</evidence>
<feature type="transmembrane region" description="Helical" evidence="6">
    <location>
        <begin position="39"/>
        <end position="59"/>
    </location>
</feature>
<dbReference type="EMBL" id="OZ019908">
    <property type="protein sequence ID" value="CAK9207989.1"/>
    <property type="molecule type" value="Genomic_DNA"/>
</dbReference>
<evidence type="ECO:0000256" key="2">
    <source>
        <dbReference type="ARBA" id="ARBA00009190"/>
    </source>
</evidence>
<organism evidence="8 9">
    <name type="scientific">Sphagnum troendelagicum</name>
    <dbReference type="NCBI Taxonomy" id="128251"/>
    <lineage>
        <taxon>Eukaryota</taxon>
        <taxon>Viridiplantae</taxon>
        <taxon>Streptophyta</taxon>
        <taxon>Embryophyta</taxon>
        <taxon>Bryophyta</taxon>
        <taxon>Sphagnophytina</taxon>
        <taxon>Sphagnopsida</taxon>
        <taxon>Sphagnales</taxon>
        <taxon>Sphagnaceae</taxon>
        <taxon>Sphagnum</taxon>
    </lineage>
</organism>
<keyword evidence="9" id="KW-1185">Reference proteome</keyword>
<dbReference type="InterPro" id="IPR001727">
    <property type="entry name" value="GDT1-like"/>
</dbReference>
<keyword evidence="3 6" id="KW-0812">Transmembrane</keyword>
<comment type="subcellular location">
    <subcellularLocation>
        <location evidence="1 6">Membrane</location>
        <topology evidence="1 6">Multi-pass membrane protein</topology>
    </subcellularLocation>
</comment>
<feature type="region of interest" description="Disordered" evidence="7">
    <location>
        <begin position="111"/>
        <end position="132"/>
    </location>
</feature>
<dbReference type="PANTHER" id="PTHR12608:SF1">
    <property type="entry name" value="TRANSMEMBRANE PROTEIN 165"/>
    <property type="match status" value="1"/>
</dbReference>
<evidence type="ECO:0000256" key="4">
    <source>
        <dbReference type="ARBA" id="ARBA00022989"/>
    </source>
</evidence>
<evidence type="ECO:0000256" key="7">
    <source>
        <dbReference type="SAM" id="MobiDB-lite"/>
    </source>
</evidence>
<feature type="compositionally biased region" description="Basic and acidic residues" evidence="7">
    <location>
        <begin position="111"/>
        <end position="120"/>
    </location>
</feature>
<evidence type="ECO:0000313" key="8">
    <source>
        <dbReference type="EMBL" id="CAK9207989.1"/>
    </source>
</evidence>
<evidence type="ECO:0000256" key="5">
    <source>
        <dbReference type="ARBA" id="ARBA00023136"/>
    </source>
</evidence>
<dbReference type="PANTHER" id="PTHR12608">
    <property type="entry name" value="TRANSMEMBRANE PROTEIN HTP-1 RELATED"/>
    <property type="match status" value="1"/>
</dbReference>
<dbReference type="Pfam" id="PF01169">
    <property type="entry name" value="GDT1"/>
    <property type="match status" value="2"/>
</dbReference>
<comment type="caution">
    <text evidence="6">Lacks conserved residue(s) required for the propagation of feature annotation.</text>
</comment>
<evidence type="ECO:0000256" key="1">
    <source>
        <dbReference type="ARBA" id="ARBA00004141"/>
    </source>
</evidence>
<keyword evidence="4 6" id="KW-1133">Transmembrane helix</keyword>
<gene>
    <name evidence="8" type="ORF">CSSPTR1EN2_LOCUS9082</name>
</gene>
<name>A0ABP0TY64_9BRYO</name>
<reference evidence="8" key="1">
    <citation type="submission" date="2024-02" db="EMBL/GenBank/DDBJ databases">
        <authorList>
            <consortium name="ELIXIR-Norway"/>
            <consortium name="Elixir Norway"/>
        </authorList>
    </citation>
    <scope>NUCLEOTIDE SEQUENCE</scope>
</reference>
<protein>
    <recommendedName>
        <fullName evidence="6">GDT1 family protein</fullName>
    </recommendedName>
</protein>
<feature type="transmembrane region" description="Helical" evidence="6">
    <location>
        <begin position="137"/>
        <end position="155"/>
    </location>
</feature>
<dbReference type="Proteomes" id="UP001497512">
    <property type="component" value="Chromosome 16"/>
</dbReference>
<feature type="transmembrane region" description="Helical" evidence="6">
    <location>
        <begin position="208"/>
        <end position="226"/>
    </location>
</feature>
<proteinExistence type="inferred from homology"/>
<evidence type="ECO:0000256" key="6">
    <source>
        <dbReference type="RuleBase" id="RU365102"/>
    </source>
</evidence>
<comment type="similarity">
    <text evidence="2 6">Belongs to the GDT1 family.</text>
</comment>
<keyword evidence="5 6" id="KW-0472">Membrane</keyword>
<dbReference type="PROSITE" id="PS01214">
    <property type="entry name" value="UPF0016"/>
    <property type="match status" value="1"/>
</dbReference>
<sequence length="230" mass="24450">MGFSLIEGFFKSIAMIVVSEIGDKTFFVAALLAMRHSRVTVFSGALGALAVMTVFSAFFGWAAPNLISRTWTHNGATVLFFLFGLKSLWDGITHEGGESAELAEVEAQLKAEGKRDDDATSRSQKSQKRGGKQQQSFLSKVLSPVFLEAFTLTFLGEWGDRSQIATIGLAAQENVTGVTLGGILGHTLCTGAAVVGGKHLASRISERTVAFCGGILFLIFGVHSLLSGAE</sequence>
<evidence type="ECO:0000256" key="3">
    <source>
        <dbReference type="ARBA" id="ARBA00022692"/>
    </source>
</evidence>
<accession>A0ABP0TY64</accession>
<dbReference type="InterPro" id="IPR049555">
    <property type="entry name" value="GDT1-like_CS"/>
</dbReference>